<dbReference type="Gene3D" id="2.60.120.200">
    <property type="match status" value="1"/>
</dbReference>
<dbReference type="SUPFAM" id="SSF49899">
    <property type="entry name" value="Concanavalin A-like lectins/glucanases"/>
    <property type="match status" value="1"/>
</dbReference>
<evidence type="ECO:0000313" key="2">
    <source>
        <dbReference type="EMBL" id="SHF02487.1"/>
    </source>
</evidence>
<keyword evidence="2" id="KW-0456">Lyase</keyword>
<dbReference type="Pfam" id="PF14099">
    <property type="entry name" value="Polysacc_lyase"/>
    <property type="match status" value="1"/>
</dbReference>
<dbReference type="OrthoDB" id="118830at2"/>
<reference evidence="3" key="1">
    <citation type="submission" date="2016-11" db="EMBL/GenBank/DDBJ databases">
        <authorList>
            <person name="Varghese N."/>
            <person name="Submissions S."/>
        </authorList>
    </citation>
    <scope>NUCLEOTIDE SEQUENCE [LARGE SCALE GENOMIC DNA]</scope>
    <source>
        <strain evidence="3">DSM 16579</strain>
    </source>
</reference>
<dbReference type="EMBL" id="FQVF01000005">
    <property type="protein sequence ID" value="SHF02487.1"/>
    <property type="molecule type" value="Genomic_DNA"/>
</dbReference>
<name>A0A1M4Y9D9_9GAMM</name>
<dbReference type="GO" id="GO:0016829">
    <property type="term" value="F:lyase activity"/>
    <property type="evidence" value="ECO:0007669"/>
    <property type="project" value="UniProtKB-KW"/>
</dbReference>
<sequence length="252" mass="29431">MSRFLISLWLYFFVIPVQAQSVAQDINHGDFGPFMRSLNNTSYGYQVIQDITDSAPTKLIEKFEVRPGDCYWNKGWNDCEQDRERSELSEQQKMTPAGSDAWYGWSIYFPDDYPNVFPTKVALGQFHQANSHPIWMFQNGRGGYHLDDHISGAKKHYELIKESDLRGRWHKIEVYARWAKDDSGVFQVWVNGEQKVDYQGSTMDADIMYFKYGVYRSFLSRYKQAKQLNAVPPQIVYYSNVKRGKNRASLQP</sequence>
<dbReference type="InterPro" id="IPR025975">
    <property type="entry name" value="Polysacc_lyase"/>
</dbReference>
<dbReference type="InterPro" id="IPR013320">
    <property type="entry name" value="ConA-like_dom_sf"/>
</dbReference>
<dbReference type="AlphaFoldDB" id="A0A1M4Y9D9"/>
<gene>
    <name evidence="2" type="ORF">SAMN02745753_01164</name>
</gene>
<dbReference type="Proteomes" id="UP000184517">
    <property type="component" value="Unassembled WGS sequence"/>
</dbReference>
<feature type="chain" id="PRO_5012024965" evidence="1">
    <location>
        <begin position="20"/>
        <end position="252"/>
    </location>
</feature>
<dbReference type="RefSeq" id="WP_072838792.1">
    <property type="nucleotide sequence ID" value="NZ_FQVF01000005.1"/>
</dbReference>
<organism evidence="2 3">
    <name type="scientific">Marinomonas polaris DSM 16579</name>
    <dbReference type="NCBI Taxonomy" id="1122206"/>
    <lineage>
        <taxon>Bacteria</taxon>
        <taxon>Pseudomonadati</taxon>
        <taxon>Pseudomonadota</taxon>
        <taxon>Gammaproteobacteria</taxon>
        <taxon>Oceanospirillales</taxon>
        <taxon>Oceanospirillaceae</taxon>
        <taxon>Marinomonas</taxon>
    </lineage>
</organism>
<protein>
    <submittedName>
        <fullName evidence="2">Polysaccharide lyase</fullName>
    </submittedName>
</protein>
<keyword evidence="1" id="KW-0732">Signal</keyword>
<keyword evidence="3" id="KW-1185">Reference proteome</keyword>
<evidence type="ECO:0000313" key="3">
    <source>
        <dbReference type="Proteomes" id="UP000184517"/>
    </source>
</evidence>
<accession>A0A1M4Y9D9</accession>
<feature type="signal peptide" evidence="1">
    <location>
        <begin position="1"/>
        <end position="19"/>
    </location>
</feature>
<evidence type="ECO:0000256" key="1">
    <source>
        <dbReference type="SAM" id="SignalP"/>
    </source>
</evidence>
<proteinExistence type="predicted"/>